<dbReference type="InterPro" id="IPR038741">
    <property type="entry name" value="AP5B1"/>
</dbReference>
<feature type="region of interest" description="Disordered" evidence="1">
    <location>
        <begin position="222"/>
        <end position="256"/>
    </location>
</feature>
<feature type="compositionally biased region" description="Low complexity" evidence="1">
    <location>
        <begin position="987"/>
        <end position="999"/>
    </location>
</feature>
<sequence>MGKKKQALSLDARAWRGLVDGSPALQPLLETRPIEVLRQLQSGLAPGGPLACEPLSLRLAVIGLLEQHAVALCGDAPQDAVRGAYEAVRDRTAQPALDGPEGTARAQLAALQALTRLLVACEMQQRDARLVKVHIELLFRILERSGPYATASPELCRCAAVCLRRMEEGAPTLLLSGAKQLLDLARAETSGAAEAYAMLAARVLSHGAARCLDARLPAEDSSGAAAAVHPPVQPHEPHHRQQHLRPPPVPEGRELSGQEVDQAFSVLSSIDVGALSVGAGGAGGSLVGMAIPSSAPHTMSPAGTLEAAATAFASVASGRTESRGASSHSQRSEPEHEGCCSPDDAPGSPRGVGSLAGSTAASTLVCSSSGSGQQHGGGAPPASLLPAPSVASNGSSHLDGSAALPLLVTVGHGLRHFRVPQHLHWPDALGPRALAVYVTPAAHQDLQKAAVELMTAVERMSVEGVACLVSALPPILRLAELQPQQLQDALDSWLHSGRTLLLQAVLKLHPQLPPGFEAWKQRLCDTLLLMVNGPHPAEQRIIAITWALVQHHAQMHSQQPSLFAGAWRQLLPRGDDPAQLLSLKIKALSACLAVGIGRAEQICPLVFAWDGFWQAAPSDQQQRLASYALRMLGSAAVSYAALPRDAVERCRRCAAMSETVSGFKAASRPAATPHFVKACLFSACLQLLATRPQYLPAVEGFLTICGSGSYRSLQSDLLNAIDALFSAAASAGQFASLAPPPRAGVAIARHRSAYGRLQGSQSDDSPGSPRSGGSGSGLGAVLRRMKSSLSLRFTSPGQTPDISPVERCPTLQSAAEQGFASGPLPSIAEGPAAPSGAPVPQPPAPLASGDEAEAWLWDARTWADLGAAMLQHDPLAYRPLLLRLSQSGTSVLPMGALRLLAAYASQYQGECRGHELSAKEAGQCVLAICQSAAMTHLLIGPAGSTAHHAQQQQPAAASGSKAGWSGGRGRARACGPASDDHSVRGASPSSTNTGGTSTPQWTQQQEAIALAMQAVLSALTSHFPVESVRRRAQSFLDLLNNPSAWGLKVRVGTMASMLGSFFHEAINATSYL</sequence>
<evidence type="ECO:0000256" key="1">
    <source>
        <dbReference type="SAM" id="MobiDB-lite"/>
    </source>
</evidence>
<feature type="compositionally biased region" description="Low complexity" evidence="1">
    <location>
        <begin position="380"/>
        <end position="392"/>
    </location>
</feature>
<feature type="region of interest" description="Disordered" evidence="1">
    <location>
        <begin position="820"/>
        <end position="849"/>
    </location>
</feature>
<keyword evidence="3" id="KW-1185">Reference proteome</keyword>
<name>A0A2P6U2X3_CHLSO</name>
<dbReference type="PANTHER" id="PTHR34033:SF1">
    <property type="entry name" value="AP-5 COMPLEX SUBUNIT BETA-1"/>
    <property type="match status" value="1"/>
</dbReference>
<evidence type="ECO:0000313" key="3">
    <source>
        <dbReference type="Proteomes" id="UP000239899"/>
    </source>
</evidence>
<accession>A0A2P6U2X3</accession>
<dbReference type="EMBL" id="LHPG02000002">
    <property type="protein sequence ID" value="PRW60663.1"/>
    <property type="molecule type" value="Genomic_DNA"/>
</dbReference>
<protein>
    <submittedName>
        <fullName evidence="2">AP-5 complex subunit beta-1</fullName>
    </submittedName>
</protein>
<feature type="region of interest" description="Disordered" evidence="1">
    <location>
        <begin position="316"/>
        <end position="396"/>
    </location>
</feature>
<feature type="region of interest" description="Disordered" evidence="1">
    <location>
        <begin position="756"/>
        <end position="779"/>
    </location>
</feature>
<feature type="compositionally biased region" description="Low complexity" evidence="1">
    <location>
        <begin position="825"/>
        <end position="836"/>
    </location>
</feature>
<feature type="compositionally biased region" description="Low complexity" evidence="1">
    <location>
        <begin position="757"/>
        <end position="769"/>
    </location>
</feature>
<gene>
    <name evidence="2" type="ORF">C2E21_0872</name>
</gene>
<dbReference type="AlphaFoldDB" id="A0A2P6U2X3"/>
<dbReference type="PANTHER" id="PTHR34033">
    <property type="entry name" value="AP-5 COMPLEX SUBUNIT BETA-1"/>
    <property type="match status" value="1"/>
</dbReference>
<dbReference type="GO" id="GO:0030119">
    <property type="term" value="C:AP-type membrane coat adaptor complex"/>
    <property type="evidence" value="ECO:0007669"/>
    <property type="project" value="TreeGrafter"/>
</dbReference>
<evidence type="ECO:0000313" key="2">
    <source>
        <dbReference type="EMBL" id="PRW60663.1"/>
    </source>
</evidence>
<feature type="compositionally biased region" description="Polar residues" evidence="1">
    <location>
        <begin position="356"/>
        <end position="366"/>
    </location>
</feature>
<comment type="caution">
    <text evidence="2">The sequence shown here is derived from an EMBL/GenBank/DDBJ whole genome shotgun (WGS) entry which is preliminary data.</text>
</comment>
<dbReference type="Proteomes" id="UP000239899">
    <property type="component" value="Unassembled WGS sequence"/>
</dbReference>
<dbReference type="GO" id="GO:0016197">
    <property type="term" value="P:endosomal transport"/>
    <property type="evidence" value="ECO:0007669"/>
    <property type="project" value="InterPro"/>
</dbReference>
<proteinExistence type="predicted"/>
<dbReference type="OrthoDB" id="510685at2759"/>
<organism evidence="2 3">
    <name type="scientific">Chlorella sorokiniana</name>
    <name type="common">Freshwater green alga</name>
    <dbReference type="NCBI Taxonomy" id="3076"/>
    <lineage>
        <taxon>Eukaryota</taxon>
        <taxon>Viridiplantae</taxon>
        <taxon>Chlorophyta</taxon>
        <taxon>core chlorophytes</taxon>
        <taxon>Trebouxiophyceae</taxon>
        <taxon>Chlorellales</taxon>
        <taxon>Chlorellaceae</taxon>
        <taxon>Chlorella clade</taxon>
        <taxon>Chlorella</taxon>
    </lineage>
</organism>
<feature type="compositionally biased region" description="Low complexity" evidence="1">
    <location>
        <begin position="946"/>
        <end position="963"/>
    </location>
</feature>
<reference evidence="2 3" key="1">
    <citation type="journal article" date="2018" name="Plant J.">
        <title>Genome sequences of Chlorella sorokiniana UTEX 1602 and Micractinium conductrix SAG 241.80: implications to maltose excretion by a green alga.</title>
        <authorList>
            <person name="Arriola M.B."/>
            <person name="Velmurugan N."/>
            <person name="Zhang Y."/>
            <person name="Plunkett M.H."/>
            <person name="Hondzo H."/>
            <person name="Barney B.M."/>
        </authorList>
    </citation>
    <scope>NUCLEOTIDE SEQUENCE [LARGE SCALE GENOMIC DNA]</scope>
    <source>
        <strain evidence="3">UTEX 1602</strain>
    </source>
</reference>
<feature type="region of interest" description="Disordered" evidence="1">
    <location>
        <begin position="944"/>
        <end position="1001"/>
    </location>
</feature>